<accession>A0A3B3RUA8</accession>
<evidence type="ECO:0000256" key="1">
    <source>
        <dbReference type="ARBA" id="ARBA00004613"/>
    </source>
</evidence>
<dbReference type="InterPro" id="IPR022321">
    <property type="entry name" value="IGFBP_1-6_chordata"/>
</dbReference>
<feature type="disulfide bond" evidence="5">
    <location>
        <begin position="171"/>
        <end position="191"/>
    </location>
</feature>
<dbReference type="SUPFAM" id="SSF57610">
    <property type="entry name" value="Thyroglobulin type-1 domain"/>
    <property type="match status" value="1"/>
</dbReference>
<dbReference type="GeneID" id="111854003"/>
<keyword evidence="7" id="KW-0732">Signal</keyword>
<protein>
    <submittedName>
        <fullName evidence="9">Insulin-like growth factor-binding protein 3</fullName>
    </submittedName>
</protein>
<dbReference type="InterPro" id="IPR036857">
    <property type="entry name" value="Thyroglobulin_1_sf"/>
</dbReference>
<comment type="caution">
    <text evidence="5">Lacks conserved residue(s) required for the propagation of feature annotation.</text>
</comment>
<keyword evidence="10" id="KW-1185">Reference proteome</keyword>
<dbReference type="GO" id="GO:0031995">
    <property type="term" value="F:insulin-like growth factor II binding"/>
    <property type="evidence" value="ECO:0007669"/>
    <property type="project" value="TreeGrafter"/>
</dbReference>
<evidence type="ECO:0000256" key="5">
    <source>
        <dbReference type="PROSITE-ProRule" id="PRU00500"/>
    </source>
</evidence>
<name>A0A3B3RUA8_9TELE</name>
<dbReference type="PRINTS" id="PR01976">
    <property type="entry name" value="IGFBPFAMILY"/>
</dbReference>
<keyword evidence="4" id="KW-0340">Growth factor binding</keyword>
<evidence type="ECO:0000259" key="8">
    <source>
        <dbReference type="PROSITE" id="PS51162"/>
    </source>
</evidence>
<dbReference type="CDD" id="cd00191">
    <property type="entry name" value="TY"/>
    <property type="match status" value="1"/>
</dbReference>
<dbReference type="GeneTree" id="ENSGT00940000160528"/>
<reference evidence="9" key="2">
    <citation type="submission" date="2025-09" db="UniProtKB">
        <authorList>
            <consortium name="Ensembl"/>
        </authorList>
    </citation>
    <scope>IDENTIFICATION</scope>
</reference>
<dbReference type="PANTHER" id="PTHR11551:SF27">
    <property type="entry name" value="INSULIN-LIKE GROWTH FACTOR BINDING PROTEIN 6A PRECURSOR-RELATED"/>
    <property type="match status" value="1"/>
</dbReference>
<dbReference type="GO" id="GO:0005615">
    <property type="term" value="C:extracellular space"/>
    <property type="evidence" value="ECO:0007669"/>
    <property type="project" value="TreeGrafter"/>
</dbReference>
<dbReference type="OrthoDB" id="8875634at2759"/>
<keyword evidence="3 5" id="KW-1015">Disulfide bond</keyword>
<dbReference type="SMART" id="SM00121">
    <property type="entry name" value="IB"/>
    <property type="match status" value="1"/>
</dbReference>
<comment type="subcellular location">
    <subcellularLocation>
        <location evidence="1">Secreted</location>
    </subcellularLocation>
</comment>
<dbReference type="Gene3D" id="4.10.800.10">
    <property type="entry name" value="Thyroglobulin type-1"/>
    <property type="match status" value="1"/>
</dbReference>
<dbReference type="GO" id="GO:0031994">
    <property type="term" value="F:insulin-like growth factor I binding"/>
    <property type="evidence" value="ECO:0007669"/>
    <property type="project" value="TreeGrafter"/>
</dbReference>
<organism evidence="9 10">
    <name type="scientific">Paramormyrops kingsleyae</name>
    <dbReference type="NCBI Taxonomy" id="1676925"/>
    <lineage>
        <taxon>Eukaryota</taxon>
        <taxon>Metazoa</taxon>
        <taxon>Chordata</taxon>
        <taxon>Craniata</taxon>
        <taxon>Vertebrata</taxon>
        <taxon>Euteleostomi</taxon>
        <taxon>Actinopterygii</taxon>
        <taxon>Neopterygii</taxon>
        <taxon>Teleostei</taxon>
        <taxon>Osteoglossocephala</taxon>
        <taxon>Osteoglossomorpha</taxon>
        <taxon>Osteoglossiformes</taxon>
        <taxon>Mormyridae</taxon>
        <taxon>Paramormyrops</taxon>
    </lineage>
</organism>
<dbReference type="FunFam" id="4.10.40.20:FF:000005">
    <property type="entry name" value="Insulin-like growth factor-binding protein 6"/>
    <property type="match status" value="1"/>
</dbReference>
<dbReference type="Ensembl" id="ENSPKIT00000001951.1">
    <property type="protein sequence ID" value="ENSPKIP00000021316.1"/>
    <property type="gene ID" value="ENSPKIG00000005772.1"/>
</dbReference>
<keyword evidence="2" id="KW-0964">Secreted</keyword>
<feature type="domain" description="Thyroglobulin type-1" evidence="8">
    <location>
        <begin position="117"/>
        <end position="191"/>
    </location>
</feature>
<feature type="chain" id="PRO_5017435261" evidence="7">
    <location>
        <begin position="20"/>
        <end position="194"/>
    </location>
</feature>
<evidence type="ECO:0000256" key="2">
    <source>
        <dbReference type="ARBA" id="ARBA00022525"/>
    </source>
</evidence>
<dbReference type="RefSeq" id="XP_023687308.1">
    <property type="nucleotide sequence ID" value="XM_023831540.2"/>
</dbReference>
<dbReference type="PRINTS" id="PR01982">
    <property type="entry name" value="IGFBPFAMILY6"/>
</dbReference>
<evidence type="ECO:0000256" key="3">
    <source>
        <dbReference type="ARBA" id="ARBA00023157"/>
    </source>
</evidence>
<reference evidence="9" key="1">
    <citation type="submission" date="2025-08" db="UniProtKB">
        <authorList>
            <consortium name="Ensembl"/>
        </authorList>
    </citation>
    <scope>IDENTIFICATION</scope>
</reference>
<sequence>MVHLSDLLAFTLMLGAVSAVRSGIARTHLLKAGGKSEGPRDPVGDLSTTTLALGEPCGVYTLSCAKGLRCMPSAQETGPLQALLQGRGICTKGSRASPPERPHPTGGNPSNTGELEKAPCRKLLNTLLQHLELTVFPSNSDIYIPNCNTRGYYRKKQCRSSMGMQRGQCWCVDEHGTLLPTRASNDGTISCDGQ</sequence>
<dbReference type="Pfam" id="PF00086">
    <property type="entry name" value="Thyroglobulin_1"/>
    <property type="match status" value="1"/>
</dbReference>
<dbReference type="SMART" id="SM00211">
    <property type="entry name" value="TY"/>
    <property type="match status" value="1"/>
</dbReference>
<dbReference type="PANTHER" id="PTHR11551">
    <property type="entry name" value="INSULIN-LIKE GROWTH FACTOR BINDING PROTEIN"/>
    <property type="match status" value="1"/>
</dbReference>
<dbReference type="GO" id="GO:0043567">
    <property type="term" value="P:regulation of insulin-like growth factor receptor signaling pathway"/>
    <property type="evidence" value="ECO:0007669"/>
    <property type="project" value="TreeGrafter"/>
</dbReference>
<dbReference type="InterPro" id="IPR022326">
    <property type="entry name" value="IGFBP-6"/>
</dbReference>
<proteinExistence type="predicted"/>
<dbReference type="PROSITE" id="PS00484">
    <property type="entry name" value="THYROGLOBULIN_1_1"/>
    <property type="match status" value="1"/>
</dbReference>
<dbReference type="Proteomes" id="UP000261540">
    <property type="component" value="Unplaced"/>
</dbReference>
<dbReference type="Gene3D" id="4.10.40.20">
    <property type="match status" value="1"/>
</dbReference>
<evidence type="ECO:0000256" key="6">
    <source>
        <dbReference type="SAM" id="MobiDB-lite"/>
    </source>
</evidence>
<dbReference type="PROSITE" id="PS51162">
    <property type="entry name" value="THYROGLOBULIN_1_2"/>
    <property type="match status" value="1"/>
</dbReference>
<dbReference type="InterPro" id="IPR000716">
    <property type="entry name" value="Thyroglobulin_1"/>
</dbReference>
<dbReference type="STRING" id="1676925.ENSPKIP00000021316"/>
<dbReference type="GO" id="GO:0001968">
    <property type="term" value="F:fibronectin binding"/>
    <property type="evidence" value="ECO:0007669"/>
    <property type="project" value="TreeGrafter"/>
</dbReference>
<evidence type="ECO:0000256" key="4">
    <source>
        <dbReference type="ARBA" id="ARBA00023183"/>
    </source>
</evidence>
<dbReference type="AlphaFoldDB" id="A0A3B3RUA8"/>
<evidence type="ECO:0000313" key="9">
    <source>
        <dbReference type="Ensembl" id="ENSPKIP00000021316.1"/>
    </source>
</evidence>
<dbReference type="SUPFAM" id="SSF57184">
    <property type="entry name" value="Growth factor receptor domain"/>
    <property type="match status" value="1"/>
</dbReference>
<dbReference type="InterPro" id="IPR000867">
    <property type="entry name" value="IGFBP-like"/>
</dbReference>
<feature type="region of interest" description="Disordered" evidence="6">
    <location>
        <begin position="91"/>
        <end position="115"/>
    </location>
</feature>
<evidence type="ECO:0000313" key="10">
    <source>
        <dbReference type="Proteomes" id="UP000261540"/>
    </source>
</evidence>
<feature type="signal peptide" evidence="7">
    <location>
        <begin position="1"/>
        <end position="19"/>
    </location>
</feature>
<evidence type="ECO:0000256" key="7">
    <source>
        <dbReference type="SAM" id="SignalP"/>
    </source>
</evidence>
<dbReference type="InterPro" id="IPR009030">
    <property type="entry name" value="Growth_fac_rcpt_cys_sf"/>
</dbReference>
<dbReference type="KEGG" id="pki:111854003"/>